<gene>
    <name evidence="6" type="ORF">CKO31_05730</name>
</gene>
<protein>
    <recommendedName>
        <fullName evidence="4">Uncharacterized AAA domain-containing protein ycf46</fullName>
    </recommendedName>
</protein>
<evidence type="ECO:0000259" key="5">
    <source>
        <dbReference type="SMART" id="SM00382"/>
    </source>
</evidence>
<dbReference type="Pfam" id="PF00004">
    <property type="entry name" value="AAA"/>
    <property type="match status" value="1"/>
</dbReference>
<dbReference type="Proteomes" id="UP000748752">
    <property type="component" value="Unassembled WGS sequence"/>
</dbReference>
<dbReference type="InterPro" id="IPR003959">
    <property type="entry name" value="ATPase_AAA_core"/>
</dbReference>
<reference evidence="6 7" key="1">
    <citation type="journal article" date="2020" name="Microorganisms">
        <title>Osmotic Adaptation and Compatible Solute Biosynthesis of Phototrophic Bacteria as Revealed from Genome Analyses.</title>
        <authorList>
            <person name="Imhoff J.F."/>
            <person name="Rahn T."/>
            <person name="Kunzel S."/>
            <person name="Keller A."/>
            <person name="Neulinger S.C."/>
        </authorList>
    </citation>
    <scope>NUCLEOTIDE SEQUENCE [LARGE SCALE GENOMIC DNA]</scope>
    <source>
        <strain evidence="6 7">DSM 6210</strain>
    </source>
</reference>
<evidence type="ECO:0000256" key="3">
    <source>
        <dbReference type="ARBA" id="ARBA00038088"/>
    </source>
</evidence>
<feature type="domain" description="AAA+ ATPase" evidence="5">
    <location>
        <begin position="275"/>
        <end position="413"/>
    </location>
</feature>
<dbReference type="Gene3D" id="3.40.50.300">
    <property type="entry name" value="P-loop containing nucleotide triphosphate hydrolases"/>
    <property type="match status" value="1"/>
</dbReference>
<keyword evidence="1" id="KW-0547">Nucleotide-binding</keyword>
<organism evidence="6 7">
    <name type="scientific">Thiohalocapsa halophila</name>
    <dbReference type="NCBI Taxonomy" id="69359"/>
    <lineage>
        <taxon>Bacteria</taxon>
        <taxon>Pseudomonadati</taxon>
        <taxon>Pseudomonadota</taxon>
        <taxon>Gammaproteobacteria</taxon>
        <taxon>Chromatiales</taxon>
        <taxon>Chromatiaceae</taxon>
        <taxon>Thiohalocapsa</taxon>
    </lineage>
</organism>
<dbReference type="EMBL" id="NRRV01000010">
    <property type="protein sequence ID" value="MBK1630253.1"/>
    <property type="molecule type" value="Genomic_DNA"/>
</dbReference>
<keyword evidence="7" id="KW-1185">Reference proteome</keyword>
<evidence type="ECO:0000256" key="4">
    <source>
        <dbReference type="ARBA" id="ARBA00040480"/>
    </source>
</evidence>
<evidence type="ECO:0000256" key="1">
    <source>
        <dbReference type="ARBA" id="ARBA00022741"/>
    </source>
</evidence>
<dbReference type="SUPFAM" id="SSF52540">
    <property type="entry name" value="P-loop containing nucleoside triphosphate hydrolases"/>
    <property type="match status" value="1"/>
</dbReference>
<dbReference type="PANTHER" id="PTHR42960">
    <property type="entry name" value="YCF46 PROTEIN"/>
    <property type="match status" value="1"/>
</dbReference>
<dbReference type="InterPro" id="IPR003593">
    <property type="entry name" value="AAA+_ATPase"/>
</dbReference>
<comment type="similarity">
    <text evidence="3">Belongs to the AAA ATPase family. Highly divergent.</text>
</comment>
<dbReference type="Gene3D" id="1.10.8.60">
    <property type="match status" value="1"/>
</dbReference>
<dbReference type="SMART" id="SM00382">
    <property type="entry name" value="AAA"/>
    <property type="match status" value="1"/>
</dbReference>
<evidence type="ECO:0000256" key="2">
    <source>
        <dbReference type="ARBA" id="ARBA00022840"/>
    </source>
</evidence>
<sequence>MAVLNRKTVQKISRGLRSRYPLFYVLGWEEERIERLLGSVAKSYYSGAGELIVWSANDGFHAGDADPAGTALAAVADAGGGGDLRDPIAALRAIAASERPAMYLMKDLPIWFEANPALVRAVRDLYYRLKHRSIHVFLSYPQLILPEILKKELFLIEMDLPSEEEIVESLTGAPNIGDTPREDLYRYAAAMRGLSLNEVMHLQARLFRGDTVALETTLAEIQEEKSQLLRKESCLRFYPPQRSLEDIGGLENLKDWVTKRADLFSEKAYEAGIPLPRGVLFMGVSGCGKSMAAKAIAAAWQLPLVRMDMSLVLSGSFGTAEYAFEQATRMAEEVAPIVLWVDEIENAFGYDEHGGGGAHGGGNVNIFSSFLTWLQEKDPRVFVAATANRIQALPAELMRKGRFDQLFFLDLPNKDERREIFRIHIQANGADPDAFNLGYLAASTKEWSGAEIEQAVKSARIDAYQDGRLFNERDVVNNIVAIIPLSRTMVEQIKAIKDWCFKRAITASKPAAKE</sequence>
<dbReference type="InterPro" id="IPR052381">
    <property type="entry name" value="AAA_domain_protein"/>
</dbReference>
<dbReference type="RefSeq" id="WP_200234911.1">
    <property type="nucleotide sequence ID" value="NZ_NRRV01000010.1"/>
</dbReference>
<proteinExistence type="inferred from homology"/>
<accession>A0ABS1CEU1</accession>
<dbReference type="InterPro" id="IPR027417">
    <property type="entry name" value="P-loop_NTPase"/>
</dbReference>
<dbReference type="PANTHER" id="PTHR42960:SF1">
    <property type="entry name" value="YCF46 PROTEIN"/>
    <property type="match status" value="1"/>
</dbReference>
<comment type="caution">
    <text evidence="6">The sequence shown here is derived from an EMBL/GenBank/DDBJ whole genome shotgun (WGS) entry which is preliminary data.</text>
</comment>
<name>A0ABS1CEU1_9GAMM</name>
<keyword evidence="2" id="KW-0067">ATP-binding</keyword>
<evidence type="ECO:0000313" key="7">
    <source>
        <dbReference type="Proteomes" id="UP000748752"/>
    </source>
</evidence>
<evidence type="ECO:0000313" key="6">
    <source>
        <dbReference type="EMBL" id="MBK1630253.1"/>
    </source>
</evidence>